<keyword evidence="3" id="KW-1185">Reference proteome</keyword>
<dbReference type="Proteomes" id="UP000321353">
    <property type="component" value="Chromosome"/>
</dbReference>
<evidence type="ECO:0000313" key="3">
    <source>
        <dbReference type="Proteomes" id="UP000321353"/>
    </source>
</evidence>
<keyword evidence="2" id="KW-0812">Transmembrane</keyword>
<name>A0A5B9MHN4_9BACT</name>
<gene>
    <name evidence="2" type="ORF">Mal15_32040</name>
</gene>
<evidence type="ECO:0000313" key="2">
    <source>
        <dbReference type="EMBL" id="QEF99144.1"/>
    </source>
</evidence>
<dbReference type="KEGG" id="smam:Mal15_32040"/>
<dbReference type="EMBL" id="CP036264">
    <property type="protein sequence ID" value="QEF99144.1"/>
    <property type="molecule type" value="Genomic_DNA"/>
</dbReference>
<feature type="signal peptide" evidence="1">
    <location>
        <begin position="1"/>
        <end position="25"/>
    </location>
</feature>
<dbReference type="Pfam" id="PF10670">
    <property type="entry name" value="DUF4198"/>
    <property type="match status" value="1"/>
</dbReference>
<evidence type="ECO:0000256" key="1">
    <source>
        <dbReference type="SAM" id="SignalP"/>
    </source>
</evidence>
<dbReference type="InterPro" id="IPR019613">
    <property type="entry name" value="DUF4198"/>
</dbReference>
<feature type="chain" id="PRO_5023022284" evidence="1">
    <location>
        <begin position="26"/>
        <end position="272"/>
    </location>
</feature>
<sequence precursor="true">MTMMLTFPRFLAPLCLLIVPCLGSAHDVWLQTDSPIVRTGENVQVDLRLGNHGNHHRDFKLAGRVTVDWVSLDHRAPDGTRNDLRKQLFATASAEKEGYWTTPIAVSQPGVHCVVQSLQRVMNHGRPVRSVRTAKTYFLVADSLDSASVDQPIHSQPDGLPFELVLQSCPISETVVGRPITVVVLHHGKPLPDVVVSFIPEGQELSGEFDPEYEVRADDRGEANFVPDVGRRYLIVAHHKAEDERTDEYDYTSYASTITVHVANQTPWAMGN</sequence>
<protein>
    <submittedName>
        <fullName evidence="2">Nickel uptake substrate-specific transmembrane region</fullName>
    </submittedName>
</protein>
<proteinExistence type="predicted"/>
<organism evidence="2 3">
    <name type="scientific">Stieleria maiorica</name>
    <dbReference type="NCBI Taxonomy" id="2795974"/>
    <lineage>
        <taxon>Bacteria</taxon>
        <taxon>Pseudomonadati</taxon>
        <taxon>Planctomycetota</taxon>
        <taxon>Planctomycetia</taxon>
        <taxon>Pirellulales</taxon>
        <taxon>Pirellulaceae</taxon>
        <taxon>Stieleria</taxon>
    </lineage>
</organism>
<keyword evidence="1" id="KW-0732">Signal</keyword>
<reference evidence="2 3" key="1">
    <citation type="submission" date="2019-02" db="EMBL/GenBank/DDBJ databases">
        <title>Planctomycetal bacteria perform biofilm scaping via a novel small molecule.</title>
        <authorList>
            <person name="Jeske O."/>
            <person name="Boedeker C."/>
            <person name="Wiegand S."/>
            <person name="Breitling P."/>
            <person name="Kallscheuer N."/>
            <person name="Jogler M."/>
            <person name="Rohde M."/>
            <person name="Petersen J."/>
            <person name="Medema M.H."/>
            <person name="Surup F."/>
            <person name="Jogler C."/>
        </authorList>
    </citation>
    <scope>NUCLEOTIDE SEQUENCE [LARGE SCALE GENOMIC DNA]</scope>
    <source>
        <strain evidence="2 3">Mal15</strain>
    </source>
</reference>
<accession>A0A5B9MHN4</accession>
<dbReference type="AlphaFoldDB" id="A0A5B9MHN4"/>
<keyword evidence="2" id="KW-0472">Membrane</keyword>